<reference evidence="3 4" key="1">
    <citation type="submission" date="2020-07" db="EMBL/GenBank/DDBJ databases">
        <title>Halosimplex litoreum sp. nov. and Halosimplex rubrum sp. nov., isolated from different salt environments.</title>
        <authorList>
            <person name="Cui H."/>
        </authorList>
    </citation>
    <scope>NUCLEOTIDE SEQUENCE [LARGE SCALE GENOMIC DNA]</scope>
    <source>
        <strain evidence="3 4">R2</strain>
    </source>
</reference>
<dbReference type="GeneID" id="56084778"/>
<sequence length="171" mass="18699">MAEVEKFKEMVESTEEDDLNEDTVELSYNEGKRLLEGTITASEETGDRAFETIRLNLIVLSILVATAGLTTTSFTSFAIGGAGISIIVSTLLAIYAYLSMSPAMSLNKDGVEDIQEEDSAIKAKEALAVAFSMWANDNFKKTQRRRRVLAFSFGLTMSAITIIGWSLYSTA</sequence>
<dbReference type="AlphaFoldDB" id="A0A7D5PFS0"/>
<keyword evidence="4" id="KW-1185">Reference proteome</keyword>
<feature type="compositionally biased region" description="Basic and acidic residues" evidence="1">
    <location>
        <begin position="1"/>
        <end position="11"/>
    </location>
</feature>
<keyword evidence="2" id="KW-1133">Transmembrane helix</keyword>
<dbReference type="KEGG" id="hpel:HZS54_19275"/>
<feature type="region of interest" description="Disordered" evidence="1">
    <location>
        <begin position="1"/>
        <end position="21"/>
    </location>
</feature>
<keyword evidence="2" id="KW-0812">Transmembrane</keyword>
<dbReference type="RefSeq" id="WP_179918682.1">
    <property type="nucleotide sequence ID" value="NZ_CP058909.1"/>
</dbReference>
<evidence type="ECO:0000256" key="1">
    <source>
        <dbReference type="SAM" id="MobiDB-lite"/>
    </source>
</evidence>
<feature type="transmembrane region" description="Helical" evidence="2">
    <location>
        <begin position="77"/>
        <end position="98"/>
    </location>
</feature>
<feature type="transmembrane region" description="Helical" evidence="2">
    <location>
        <begin position="53"/>
        <end position="71"/>
    </location>
</feature>
<protein>
    <submittedName>
        <fullName evidence="3">Uncharacterized protein</fullName>
    </submittedName>
</protein>
<keyword evidence="2" id="KW-0472">Membrane</keyword>
<name>A0A7D5PFS0_9EURY</name>
<evidence type="ECO:0000256" key="2">
    <source>
        <dbReference type="SAM" id="Phobius"/>
    </source>
</evidence>
<organism evidence="3 4">
    <name type="scientific">Halosimplex pelagicum</name>
    <dbReference type="NCBI Taxonomy" id="869886"/>
    <lineage>
        <taxon>Archaea</taxon>
        <taxon>Methanobacteriati</taxon>
        <taxon>Methanobacteriota</taxon>
        <taxon>Stenosarchaea group</taxon>
        <taxon>Halobacteria</taxon>
        <taxon>Halobacteriales</taxon>
        <taxon>Haloarculaceae</taxon>
        <taxon>Halosimplex</taxon>
    </lineage>
</organism>
<proteinExistence type="predicted"/>
<evidence type="ECO:0000313" key="4">
    <source>
        <dbReference type="Proteomes" id="UP000509346"/>
    </source>
</evidence>
<gene>
    <name evidence="3" type="ORF">HZS54_19275</name>
</gene>
<feature type="transmembrane region" description="Helical" evidence="2">
    <location>
        <begin position="148"/>
        <end position="168"/>
    </location>
</feature>
<dbReference type="EMBL" id="CP058909">
    <property type="protein sequence ID" value="QLH83640.1"/>
    <property type="molecule type" value="Genomic_DNA"/>
</dbReference>
<feature type="compositionally biased region" description="Acidic residues" evidence="1">
    <location>
        <begin position="12"/>
        <end position="21"/>
    </location>
</feature>
<evidence type="ECO:0000313" key="3">
    <source>
        <dbReference type="EMBL" id="QLH83640.1"/>
    </source>
</evidence>
<accession>A0A7D5PFS0</accession>
<dbReference type="Proteomes" id="UP000509346">
    <property type="component" value="Chromosome"/>
</dbReference>